<comment type="caution">
    <text evidence="1">The sequence shown here is derived from an EMBL/GenBank/DDBJ whole genome shotgun (WGS) entry which is preliminary data.</text>
</comment>
<dbReference type="Pfam" id="PF13279">
    <property type="entry name" value="4HBT_2"/>
    <property type="match status" value="1"/>
</dbReference>
<dbReference type="GO" id="GO:0047617">
    <property type="term" value="F:fatty acyl-CoA hydrolase activity"/>
    <property type="evidence" value="ECO:0007669"/>
    <property type="project" value="TreeGrafter"/>
</dbReference>
<proteinExistence type="predicted"/>
<accession>A0A7X4KQ70</accession>
<dbReference type="Proteomes" id="UP000450676">
    <property type="component" value="Unassembled WGS sequence"/>
</dbReference>
<organism evidence="1 2">
    <name type="scientific">Pseudoduganella aquatica</name>
    <dbReference type="NCBI Taxonomy" id="2660641"/>
    <lineage>
        <taxon>Bacteria</taxon>
        <taxon>Pseudomonadati</taxon>
        <taxon>Pseudomonadota</taxon>
        <taxon>Betaproteobacteria</taxon>
        <taxon>Burkholderiales</taxon>
        <taxon>Oxalobacteraceae</taxon>
        <taxon>Telluria group</taxon>
        <taxon>Pseudoduganella</taxon>
    </lineage>
</organism>
<name>A0A7X4KQ70_9BURK</name>
<protein>
    <submittedName>
        <fullName evidence="1">Acyl-CoA thioesterase</fullName>
    </submittedName>
</protein>
<keyword evidence="2" id="KW-1185">Reference proteome</keyword>
<dbReference type="InterPro" id="IPR029069">
    <property type="entry name" value="HotDog_dom_sf"/>
</dbReference>
<evidence type="ECO:0000313" key="1">
    <source>
        <dbReference type="EMBL" id="MYN09986.1"/>
    </source>
</evidence>
<dbReference type="PANTHER" id="PTHR31793">
    <property type="entry name" value="4-HYDROXYBENZOYL-COA THIOESTERASE FAMILY MEMBER"/>
    <property type="match status" value="1"/>
</dbReference>
<dbReference type="CDD" id="cd00586">
    <property type="entry name" value="4HBT"/>
    <property type="match status" value="1"/>
</dbReference>
<evidence type="ECO:0000313" key="2">
    <source>
        <dbReference type="Proteomes" id="UP000450676"/>
    </source>
</evidence>
<dbReference type="AlphaFoldDB" id="A0A7X4KQ70"/>
<dbReference type="Gene3D" id="3.10.129.10">
    <property type="entry name" value="Hotdog Thioesterase"/>
    <property type="match status" value="1"/>
</dbReference>
<reference evidence="1 2" key="1">
    <citation type="submission" date="2019-12" db="EMBL/GenBank/DDBJ databases">
        <title>Novel species isolated from a subtropical stream in China.</title>
        <authorList>
            <person name="Lu H."/>
        </authorList>
    </citation>
    <scope>NUCLEOTIDE SEQUENCE [LARGE SCALE GENOMIC DNA]</scope>
    <source>
        <strain evidence="1 2">FT127W</strain>
    </source>
</reference>
<dbReference type="PANTHER" id="PTHR31793:SF24">
    <property type="entry name" value="LONG-CHAIN ACYL-COA THIOESTERASE FADM"/>
    <property type="match status" value="1"/>
</dbReference>
<sequence>MDAKPDYSFEREVLVRFAHCDPAGIVYFPQYLVLFNGHVEDWFNEGLGIGYAHFIGERRCGLPMVKLDCEFKAPSKMGERLTLSLGVTKIGNSSIALQLRASAQGQLRVLSNQVLVTTSLDTNKSIPIPGDLRHALERCVAELGGLRTPC</sequence>
<dbReference type="SUPFAM" id="SSF54637">
    <property type="entry name" value="Thioesterase/thiol ester dehydrase-isomerase"/>
    <property type="match status" value="1"/>
</dbReference>
<dbReference type="InterPro" id="IPR050563">
    <property type="entry name" value="4-hydroxybenzoyl-CoA_TE"/>
</dbReference>
<gene>
    <name evidence="1" type="ORF">GTP77_21945</name>
</gene>
<dbReference type="EMBL" id="WWCU01000030">
    <property type="protein sequence ID" value="MYN09986.1"/>
    <property type="molecule type" value="Genomic_DNA"/>
</dbReference>
<dbReference type="RefSeq" id="WP_161074280.1">
    <property type="nucleotide sequence ID" value="NZ_CP086370.1"/>
</dbReference>